<reference evidence="2 3" key="1">
    <citation type="submission" date="2021-06" db="EMBL/GenBank/DDBJ databases">
        <title>Caerostris darwini draft genome.</title>
        <authorList>
            <person name="Kono N."/>
            <person name="Arakawa K."/>
        </authorList>
    </citation>
    <scope>NUCLEOTIDE SEQUENCE [LARGE SCALE GENOMIC DNA]</scope>
</reference>
<name>A0AAV4V1N8_9ARAC</name>
<feature type="transmembrane region" description="Helical" evidence="1">
    <location>
        <begin position="75"/>
        <end position="97"/>
    </location>
</feature>
<evidence type="ECO:0000313" key="2">
    <source>
        <dbReference type="EMBL" id="GIY63875.1"/>
    </source>
</evidence>
<organism evidence="2 3">
    <name type="scientific">Caerostris darwini</name>
    <dbReference type="NCBI Taxonomy" id="1538125"/>
    <lineage>
        <taxon>Eukaryota</taxon>
        <taxon>Metazoa</taxon>
        <taxon>Ecdysozoa</taxon>
        <taxon>Arthropoda</taxon>
        <taxon>Chelicerata</taxon>
        <taxon>Arachnida</taxon>
        <taxon>Araneae</taxon>
        <taxon>Araneomorphae</taxon>
        <taxon>Entelegynae</taxon>
        <taxon>Araneoidea</taxon>
        <taxon>Araneidae</taxon>
        <taxon>Caerostris</taxon>
    </lineage>
</organism>
<dbReference type="EMBL" id="BPLQ01012237">
    <property type="protein sequence ID" value="GIY63875.1"/>
    <property type="molecule type" value="Genomic_DNA"/>
</dbReference>
<proteinExistence type="predicted"/>
<dbReference type="Proteomes" id="UP001054837">
    <property type="component" value="Unassembled WGS sequence"/>
</dbReference>
<comment type="caution">
    <text evidence="2">The sequence shown here is derived from an EMBL/GenBank/DDBJ whole genome shotgun (WGS) entry which is preliminary data.</text>
</comment>
<keyword evidence="3" id="KW-1185">Reference proteome</keyword>
<keyword evidence="1" id="KW-1133">Transmembrane helix</keyword>
<sequence length="133" mass="15196">MVNPISAAPLKLHRGGGRIFPEIYQEQTGERDRGRFFNSVQARTWPLWYKRENPSDRLPNRLFRLFWSGPPRGTLVLLLFLTVSSLLGACPCGISLMTDHRPLSRKSNELCSGLELVEVKRCLFLWPLVAGWS</sequence>
<keyword evidence="1" id="KW-0472">Membrane</keyword>
<protein>
    <submittedName>
        <fullName evidence="2">Uncharacterized protein</fullName>
    </submittedName>
</protein>
<gene>
    <name evidence="2" type="ORF">CDAR_261791</name>
</gene>
<accession>A0AAV4V1N8</accession>
<dbReference type="AlphaFoldDB" id="A0AAV4V1N8"/>
<keyword evidence="1" id="KW-0812">Transmembrane</keyword>
<evidence type="ECO:0000256" key="1">
    <source>
        <dbReference type="SAM" id="Phobius"/>
    </source>
</evidence>
<evidence type="ECO:0000313" key="3">
    <source>
        <dbReference type="Proteomes" id="UP001054837"/>
    </source>
</evidence>